<keyword evidence="3 9" id="KW-0418">Kinase</keyword>
<keyword evidence="1 9" id="KW-0808">Transferase</keyword>
<reference evidence="9 10" key="1">
    <citation type="submission" date="2019-02" db="EMBL/GenBank/DDBJ databases">
        <title>Deep-cultivation of Planctomycetes and their phenomic and genomic characterization uncovers novel biology.</title>
        <authorList>
            <person name="Wiegand S."/>
            <person name="Jogler M."/>
            <person name="Boedeker C."/>
            <person name="Pinto D."/>
            <person name="Vollmers J."/>
            <person name="Rivas-Marin E."/>
            <person name="Kohn T."/>
            <person name="Peeters S.H."/>
            <person name="Heuer A."/>
            <person name="Rast P."/>
            <person name="Oberbeckmann S."/>
            <person name="Bunk B."/>
            <person name="Jeske O."/>
            <person name="Meyerdierks A."/>
            <person name="Storesund J.E."/>
            <person name="Kallscheuer N."/>
            <person name="Luecker S."/>
            <person name="Lage O.M."/>
            <person name="Pohl T."/>
            <person name="Merkel B.J."/>
            <person name="Hornburger P."/>
            <person name="Mueller R.-W."/>
            <person name="Bruemmer F."/>
            <person name="Labrenz M."/>
            <person name="Spormann A.M."/>
            <person name="Op Den Camp H."/>
            <person name="Overmann J."/>
            <person name="Amann R."/>
            <person name="Jetten M.S.M."/>
            <person name="Mascher T."/>
            <person name="Medema M.H."/>
            <person name="Devos D.P."/>
            <person name="Kaster A.-K."/>
            <person name="Ovreas L."/>
            <person name="Rohde M."/>
            <person name="Galperin M.Y."/>
            <person name="Jogler C."/>
        </authorList>
    </citation>
    <scope>NUCLEOTIDE SEQUENCE [LARGE SCALE GENOMIC DNA]</scope>
    <source>
        <strain evidence="9 10">Pla52o</strain>
    </source>
</reference>
<dbReference type="CDD" id="cd14014">
    <property type="entry name" value="STKc_PknB_like"/>
    <property type="match status" value="1"/>
</dbReference>
<sequence>MSGMKLLIAEDNPMWLKVLQTNASSWGFVPVIAQDGQVALDELASDDAPRIAVLDWQMPHLDGVEVCRRIKVDSTRPYTYVMLLSSRDSKQDVVTGLDAGADEYMTKPADLDLLQRRLTAARRIIEAIPPKGWSRPRIAGYEVKQVLGQGAFATVWEAVHVATQRPVALKVLRIDLTTRKVMERFAHEIQVMQGLDHPYLATILDSHIDRQLGYYAMDLIRGGTIAHYVREHALPPLCIIRLVAQICEGLQHAHDRGIIHRDLKLSNVMVSDDGQPKIVDFGLGKSIFANVTTDPQQSIDGCVIGTPLFMSPEQARGEIKHLDQRSDIYSVGIVLYLLLLRKHPHHIAPQDRQQTIMEIAHGPVRRPTKLSPTFSKALERILLRALHPSVKHRYQRAGDMAADLHAFVDSRPAG</sequence>
<keyword evidence="4 6" id="KW-0067">ATP-binding</keyword>
<dbReference type="Pfam" id="PF00072">
    <property type="entry name" value="Response_reg"/>
    <property type="match status" value="1"/>
</dbReference>
<dbReference type="PANTHER" id="PTHR43289">
    <property type="entry name" value="MITOGEN-ACTIVATED PROTEIN KINASE KINASE KINASE 20-RELATED"/>
    <property type="match status" value="1"/>
</dbReference>
<evidence type="ECO:0000313" key="10">
    <source>
        <dbReference type="Proteomes" id="UP000316304"/>
    </source>
</evidence>
<evidence type="ECO:0000256" key="6">
    <source>
        <dbReference type="PROSITE-ProRule" id="PRU10141"/>
    </source>
</evidence>
<dbReference type="CDD" id="cd17574">
    <property type="entry name" value="REC_OmpR"/>
    <property type="match status" value="1"/>
</dbReference>
<dbReference type="GO" id="GO:0005524">
    <property type="term" value="F:ATP binding"/>
    <property type="evidence" value="ECO:0007669"/>
    <property type="project" value="UniProtKB-UniRule"/>
</dbReference>
<gene>
    <name evidence="9" type="primary">prkC_14</name>
    <name evidence="9" type="ORF">Pla52o_38190</name>
</gene>
<comment type="caution">
    <text evidence="9">The sequence shown here is derived from an EMBL/GenBank/DDBJ whole genome shotgun (WGS) entry which is preliminary data.</text>
</comment>
<evidence type="ECO:0000256" key="2">
    <source>
        <dbReference type="ARBA" id="ARBA00022741"/>
    </source>
</evidence>
<evidence type="ECO:0000259" key="7">
    <source>
        <dbReference type="PROSITE" id="PS50011"/>
    </source>
</evidence>
<organism evidence="9 10">
    <name type="scientific">Novipirellula galeiformis</name>
    <dbReference type="NCBI Taxonomy" id="2528004"/>
    <lineage>
        <taxon>Bacteria</taxon>
        <taxon>Pseudomonadati</taxon>
        <taxon>Planctomycetota</taxon>
        <taxon>Planctomycetia</taxon>
        <taxon>Pirellulales</taxon>
        <taxon>Pirellulaceae</taxon>
        <taxon>Novipirellula</taxon>
    </lineage>
</organism>
<dbReference type="Gene3D" id="3.40.50.2300">
    <property type="match status" value="1"/>
</dbReference>
<dbReference type="InterPro" id="IPR011009">
    <property type="entry name" value="Kinase-like_dom_sf"/>
</dbReference>
<dbReference type="AlphaFoldDB" id="A0A5C6CC14"/>
<dbReference type="InterPro" id="IPR000719">
    <property type="entry name" value="Prot_kinase_dom"/>
</dbReference>
<proteinExistence type="predicted"/>
<dbReference type="SMART" id="SM00448">
    <property type="entry name" value="REC"/>
    <property type="match status" value="1"/>
</dbReference>
<dbReference type="EC" id="2.7.11.1" evidence="9"/>
<dbReference type="PROSITE" id="PS00108">
    <property type="entry name" value="PROTEIN_KINASE_ST"/>
    <property type="match status" value="1"/>
</dbReference>
<dbReference type="PROSITE" id="PS50011">
    <property type="entry name" value="PROTEIN_KINASE_DOM"/>
    <property type="match status" value="1"/>
</dbReference>
<dbReference type="PROSITE" id="PS00107">
    <property type="entry name" value="PROTEIN_KINASE_ATP"/>
    <property type="match status" value="1"/>
</dbReference>
<dbReference type="SUPFAM" id="SSF56112">
    <property type="entry name" value="Protein kinase-like (PK-like)"/>
    <property type="match status" value="1"/>
</dbReference>
<feature type="binding site" evidence="6">
    <location>
        <position position="170"/>
    </location>
    <ligand>
        <name>ATP</name>
        <dbReference type="ChEBI" id="CHEBI:30616"/>
    </ligand>
</feature>
<dbReference type="Gene3D" id="1.10.510.10">
    <property type="entry name" value="Transferase(Phosphotransferase) domain 1"/>
    <property type="match status" value="1"/>
</dbReference>
<protein>
    <submittedName>
        <fullName evidence="9">Serine/threonine-protein kinase PrkC</fullName>
        <ecNumber evidence="9">2.7.11.1</ecNumber>
    </submittedName>
</protein>
<dbReference type="InterPro" id="IPR017441">
    <property type="entry name" value="Protein_kinase_ATP_BS"/>
</dbReference>
<dbReference type="GO" id="GO:0004674">
    <property type="term" value="F:protein serine/threonine kinase activity"/>
    <property type="evidence" value="ECO:0007669"/>
    <property type="project" value="UniProtKB-EC"/>
</dbReference>
<feature type="modified residue" description="4-aspartylphosphate" evidence="5">
    <location>
        <position position="55"/>
    </location>
</feature>
<dbReference type="InterPro" id="IPR011006">
    <property type="entry name" value="CheY-like_superfamily"/>
</dbReference>
<evidence type="ECO:0000256" key="5">
    <source>
        <dbReference type="PROSITE-ProRule" id="PRU00169"/>
    </source>
</evidence>
<dbReference type="GO" id="GO:0000160">
    <property type="term" value="P:phosphorelay signal transduction system"/>
    <property type="evidence" value="ECO:0007669"/>
    <property type="project" value="InterPro"/>
</dbReference>
<dbReference type="SUPFAM" id="SSF52172">
    <property type="entry name" value="CheY-like"/>
    <property type="match status" value="1"/>
</dbReference>
<dbReference type="SMART" id="SM00220">
    <property type="entry name" value="S_TKc"/>
    <property type="match status" value="1"/>
</dbReference>
<feature type="domain" description="Response regulatory" evidence="8">
    <location>
        <begin position="5"/>
        <end position="122"/>
    </location>
</feature>
<evidence type="ECO:0000313" key="9">
    <source>
        <dbReference type="EMBL" id="TWU21632.1"/>
    </source>
</evidence>
<evidence type="ECO:0000259" key="8">
    <source>
        <dbReference type="PROSITE" id="PS50110"/>
    </source>
</evidence>
<name>A0A5C6CC14_9BACT</name>
<keyword evidence="2 6" id="KW-0547">Nucleotide-binding</keyword>
<dbReference type="PROSITE" id="PS50110">
    <property type="entry name" value="RESPONSE_REGULATORY"/>
    <property type="match status" value="1"/>
</dbReference>
<evidence type="ECO:0000256" key="4">
    <source>
        <dbReference type="ARBA" id="ARBA00022840"/>
    </source>
</evidence>
<keyword evidence="5" id="KW-0597">Phosphoprotein</keyword>
<feature type="domain" description="Protein kinase" evidence="7">
    <location>
        <begin position="141"/>
        <end position="408"/>
    </location>
</feature>
<dbReference type="PANTHER" id="PTHR43289:SF30">
    <property type="entry name" value="NON-SPECIFIC SERINE_THREONINE PROTEIN KINASE"/>
    <property type="match status" value="1"/>
</dbReference>
<dbReference type="Pfam" id="PF00069">
    <property type="entry name" value="Pkinase"/>
    <property type="match status" value="1"/>
</dbReference>
<evidence type="ECO:0000256" key="1">
    <source>
        <dbReference type="ARBA" id="ARBA00022679"/>
    </source>
</evidence>
<evidence type="ECO:0000256" key="3">
    <source>
        <dbReference type="ARBA" id="ARBA00022777"/>
    </source>
</evidence>
<dbReference type="InterPro" id="IPR001789">
    <property type="entry name" value="Sig_transdc_resp-reg_receiver"/>
</dbReference>
<dbReference type="InterPro" id="IPR008271">
    <property type="entry name" value="Ser/Thr_kinase_AS"/>
</dbReference>
<keyword evidence="10" id="KW-1185">Reference proteome</keyword>
<dbReference type="Proteomes" id="UP000316304">
    <property type="component" value="Unassembled WGS sequence"/>
</dbReference>
<dbReference type="EMBL" id="SJPT01000006">
    <property type="protein sequence ID" value="TWU21632.1"/>
    <property type="molecule type" value="Genomic_DNA"/>
</dbReference>
<accession>A0A5C6CC14</accession>